<dbReference type="OrthoDB" id="1719269at2759"/>
<evidence type="ECO:0000256" key="1">
    <source>
        <dbReference type="SAM" id="MobiDB-lite"/>
    </source>
</evidence>
<accession>A0A8J5WWR4</accession>
<feature type="compositionally biased region" description="Basic and acidic residues" evidence="1">
    <location>
        <begin position="55"/>
        <end position="67"/>
    </location>
</feature>
<dbReference type="EMBL" id="JAAALK010000079">
    <property type="protein sequence ID" value="KAG8098633.1"/>
    <property type="molecule type" value="Genomic_DNA"/>
</dbReference>
<evidence type="ECO:0000313" key="4">
    <source>
        <dbReference type="Proteomes" id="UP000729402"/>
    </source>
</evidence>
<evidence type="ECO:0000313" key="3">
    <source>
        <dbReference type="EMBL" id="KAG8098633.1"/>
    </source>
</evidence>
<feature type="transmembrane region" description="Helical" evidence="2">
    <location>
        <begin position="14"/>
        <end position="33"/>
    </location>
</feature>
<gene>
    <name evidence="3" type="ORF">GUJ93_ZPchr0013g37845</name>
</gene>
<keyword evidence="4" id="KW-1185">Reference proteome</keyword>
<protein>
    <submittedName>
        <fullName evidence="3">Uncharacterized protein</fullName>
    </submittedName>
</protein>
<dbReference type="Proteomes" id="UP000729402">
    <property type="component" value="Unassembled WGS sequence"/>
</dbReference>
<feature type="region of interest" description="Disordered" evidence="1">
    <location>
        <begin position="50"/>
        <end position="77"/>
    </location>
</feature>
<reference evidence="3" key="1">
    <citation type="journal article" date="2021" name="bioRxiv">
        <title>Whole Genome Assembly and Annotation of Northern Wild Rice, Zizania palustris L., Supports a Whole Genome Duplication in the Zizania Genus.</title>
        <authorList>
            <person name="Haas M."/>
            <person name="Kono T."/>
            <person name="Macchietto M."/>
            <person name="Millas R."/>
            <person name="McGilp L."/>
            <person name="Shao M."/>
            <person name="Duquette J."/>
            <person name="Hirsch C.N."/>
            <person name="Kimball J."/>
        </authorList>
    </citation>
    <scope>NUCLEOTIDE SEQUENCE</scope>
    <source>
        <tissue evidence="3">Fresh leaf tissue</tissue>
    </source>
</reference>
<keyword evidence="2" id="KW-0812">Transmembrane</keyword>
<reference evidence="3" key="2">
    <citation type="submission" date="2021-02" db="EMBL/GenBank/DDBJ databases">
        <authorList>
            <person name="Kimball J.A."/>
            <person name="Haas M.W."/>
            <person name="Macchietto M."/>
            <person name="Kono T."/>
            <person name="Duquette J."/>
            <person name="Shao M."/>
        </authorList>
    </citation>
    <scope>NUCLEOTIDE SEQUENCE</scope>
    <source>
        <tissue evidence="3">Fresh leaf tissue</tissue>
    </source>
</reference>
<proteinExistence type="predicted"/>
<keyword evidence="2" id="KW-0472">Membrane</keyword>
<keyword evidence="2" id="KW-1133">Transmembrane helix</keyword>
<sequence length="215" mass="22783">MRRAPAAGASCRRCAIRGFVVVFLVYVLSVVVLESPPVYRSVPGAGAATAASRPLHVDGSGERERAAPARPSKHPHRETLSAAAAVKLRWGSRMSGIVSGLDLRHLNATRSGSLRKVAAEAAAAGARVFSDLQTLTGAVTELDASGEEERSKCPHSIVLSGDEFRERGWAVELPCGLTLGSYITVAATPHAAHAERDPKITLLRRGTSRSWCHSS</sequence>
<name>A0A8J5WWR4_ZIZPA</name>
<comment type="caution">
    <text evidence="3">The sequence shown here is derived from an EMBL/GenBank/DDBJ whole genome shotgun (WGS) entry which is preliminary data.</text>
</comment>
<dbReference type="AlphaFoldDB" id="A0A8J5WWR4"/>
<evidence type="ECO:0000256" key="2">
    <source>
        <dbReference type="SAM" id="Phobius"/>
    </source>
</evidence>
<organism evidence="3 4">
    <name type="scientific">Zizania palustris</name>
    <name type="common">Northern wild rice</name>
    <dbReference type="NCBI Taxonomy" id="103762"/>
    <lineage>
        <taxon>Eukaryota</taxon>
        <taxon>Viridiplantae</taxon>
        <taxon>Streptophyta</taxon>
        <taxon>Embryophyta</taxon>
        <taxon>Tracheophyta</taxon>
        <taxon>Spermatophyta</taxon>
        <taxon>Magnoliopsida</taxon>
        <taxon>Liliopsida</taxon>
        <taxon>Poales</taxon>
        <taxon>Poaceae</taxon>
        <taxon>BOP clade</taxon>
        <taxon>Oryzoideae</taxon>
        <taxon>Oryzeae</taxon>
        <taxon>Zizaniinae</taxon>
        <taxon>Zizania</taxon>
    </lineage>
</organism>